<comment type="caution">
    <text evidence="3">The sequence shown here is derived from an EMBL/GenBank/DDBJ whole genome shotgun (WGS) entry which is preliminary data.</text>
</comment>
<reference evidence="3 4" key="1">
    <citation type="submission" date="2023-04" db="EMBL/GenBank/DDBJ databases">
        <title>A long-awaited taxogenomic arrangement of the family Halomonadaceae.</title>
        <authorList>
            <person name="De La Haba R."/>
            <person name="Chuvochina M."/>
            <person name="Wittouck S."/>
            <person name="Arahal D.R."/>
            <person name="Sanchez-Porro C."/>
            <person name="Hugenholtz P."/>
            <person name="Ventosa A."/>
        </authorList>
    </citation>
    <scope>NUCLEOTIDE SEQUENCE [LARGE SCALE GENOMIC DNA]</scope>
    <source>
        <strain evidence="3 4">DSM 26770</strain>
    </source>
</reference>
<comment type="function">
    <text evidence="1">Required for disulfide bond formation in some periplasmic proteins. Acts by transferring its disulfide bond to other proteins and is reduced in the process.</text>
</comment>
<dbReference type="Gene3D" id="3.40.30.10">
    <property type="entry name" value="Glutaredoxin"/>
    <property type="match status" value="1"/>
</dbReference>
<dbReference type="NCBIfam" id="NF008657">
    <property type="entry name" value="PRK11657.1"/>
    <property type="match status" value="1"/>
</dbReference>
<dbReference type="InterPro" id="IPR033954">
    <property type="entry name" value="DiS-bond_Isoase_DsbC/G"/>
</dbReference>
<dbReference type="SUPFAM" id="SSF54423">
    <property type="entry name" value="DsbC/DsbG N-terminal domain-like"/>
    <property type="match status" value="1"/>
</dbReference>
<dbReference type="InterPro" id="IPR009094">
    <property type="entry name" value="DiS-bond_isomerase_DsbC/G_N_sf"/>
</dbReference>
<dbReference type="InterPro" id="IPR012336">
    <property type="entry name" value="Thioredoxin-like_fold"/>
</dbReference>
<dbReference type="Proteomes" id="UP001251374">
    <property type="component" value="Unassembled WGS sequence"/>
</dbReference>
<evidence type="ECO:0000313" key="3">
    <source>
        <dbReference type="EMBL" id="MDR5904351.1"/>
    </source>
</evidence>
<organism evidence="3 4">
    <name type="scientific">Franzmannia qiaohouensis</name>
    <dbReference type="NCBI Taxonomy" id="1329370"/>
    <lineage>
        <taxon>Bacteria</taxon>
        <taxon>Pseudomonadati</taxon>
        <taxon>Pseudomonadota</taxon>
        <taxon>Gammaproteobacteria</taxon>
        <taxon>Oceanospirillales</taxon>
        <taxon>Halomonadaceae</taxon>
        <taxon>Franzmannia</taxon>
    </lineage>
</organism>
<comment type="subcellular location">
    <subcellularLocation>
        <location evidence="1">Periplasm</location>
    </subcellularLocation>
</comment>
<keyword evidence="4" id="KW-1185">Reference proteome</keyword>
<keyword evidence="3" id="KW-0560">Oxidoreductase</keyword>
<feature type="domain" description="Thioredoxin-like fold" evidence="2">
    <location>
        <begin position="115"/>
        <end position="244"/>
    </location>
</feature>
<dbReference type="CDD" id="cd03020">
    <property type="entry name" value="DsbA_DsbC_DsbG"/>
    <property type="match status" value="1"/>
</dbReference>
<feature type="signal peptide" evidence="1">
    <location>
        <begin position="1"/>
        <end position="24"/>
    </location>
</feature>
<dbReference type="PANTHER" id="PTHR35272:SF4">
    <property type="entry name" value="THIOL:DISULFIDE INTERCHANGE PROTEIN DSBG"/>
    <property type="match status" value="1"/>
</dbReference>
<keyword evidence="1" id="KW-0676">Redox-active center</keyword>
<evidence type="ECO:0000313" key="4">
    <source>
        <dbReference type="Proteomes" id="UP001251374"/>
    </source>
</evidence>
<evidence type="ECO:0000256" key="1">
    <source>
        <dbReference type="RuleBase" id="RU364038"/>
    </source>
</evidence>
<name>A0ABU1HA66_9GAMM</name>
<accession>A0ABU1HA66</accession>
<sequence length="251" mass="27436">MSLHRYRLPAALLVAGLLPSAALANDWPAPIAALQAQGMTIHGEFEALGGMTGYAGSYQGHELAAYLLPDGEHVIVGTLQDADGNDLSRPMLDEVIRGEEDSESLAMLEQSAWIAEGNGERIVYVFTDPYCPYCQRLFHEARPWVEAGEVQLRHVMVGLMDRDSPRTAISMLAADDPSAALLAHLRGEETPRLESLPRDLEEALFDNHQLMESFGLMATPSMVYQGERGLQMAHGLPEEDELAAIFGAPRP</sequence>
<dbReference type="Gene3D" id="3.10.450.70">
    <property type="entry name" value="Disulphide bond isomerase, DsbC/G, N-terminal"/>
    <property type="match status" value="1"/>
</dbReference>
<protein>
    <recommendedName>
        <fullName evidence="1">Thiol:disulfide interchange protein</fullName>
    </recommendedName>
</protein>
<proteinExistence type="inferred from homology"/>
<dbReference type="SUPFAM" id="SSF52833">
    <property type="entry name" value="Thioredoxin-like"/>
    <property type="match status" value="1"/>
</dbReference>
<dbReference type="RefSeq" id="WP_309717087.1">
    <property type="nucleotide sequence ID" value="NZ_JARWAM010000002.1"/>
</dbReference>
<feature type="chain" id="PRO_5045003812" description="Thiol:disulfide interchange protein" evidence="1">
    <location>
        <begin position="25"/>
        <end position="251"/>
    </location>
</feature>
<dbReference type="EMBL" id="JARWAM010000002">
    <property type="protein sequence ID" value="MDR5904351.1"/>
    <property type="molecule type" value="Genomic_DNA"/>
</dbReference>
<dbReference type="PANTHER" id="PTHR35272">
    <property type="entry name" value="THIOL:DISULFIDE INTERCHANGE PROTEIN DSBC-RELATED"/>
    <property type="match status" value="1"/>
</dbReference>
<dbReference type="InterPro" id="IPR051470">
    <property type="entry name" value="Thiol:disulfide_interchange"/>
</dbReference>
<keyword evidence="1" id="KW-0574">Periplasm</keyword>
<dbReference type="InterPro" id="IPR036249">
    <property type="entry name" value="Thioredoxin-like_sf"/>
</dbReference>
<dbReference type="Pfam" id="PF13098">
    <property type="entry name" value="Thioredoxin_2"/>
    <property type="match status" value="1"/>
</dbReference>
<gene>
    <name evidence="3" type="primary">dsbG</name>
    <name evidence="3" type="ORF">QC821_03580</name>
</gene>
<dbReference type="GO" id="GO:0016491">
    <property type="term" value="F:oxidoreductase activity"/>
    <property type="evidence" value="ECO:0007669"/>
    <property type="project" value="UniProtKB-KW"/>
</dbReference>
<keyword evidence="1" id="KW-0732">Signal</keyword>
<comment type="similarity">
    <text evidence="1">Belongs to the thioredoxin family. DsbC subfamily.</text>
</comment>
<evidence type="ECO:0000259" key="2">
    <source>
        <dbReference type="Pfam" id="PF13098"/>
    </source>
</evidence>